<dbReference type="CDD" id="cd04301">
    <property type="entry name" value="NAT_SF"/>
    <property type="match status" value="1"/>
</dbReference>
<dbReference type="SUPFAM" id="SSF55729">
    <property type="entry name" value="Acyl-CoA N-acyltransferases (Nat)"/>
    <property type="match status" value="1"/>
</dbReference>
<evidence type="ECO:0000256" key="1">
    <source>
        <dbReference type="SAM" id="MobiDB-lite"/>
    </source>
</evidence>
<dbReference type="Proteomes" id="UP001325479">
    <property type="component" value="Chromosome"/>
</dbReference>
<keyword evidence="3" id="KW-0808">Transferase</keyword>
<reference evidence="3 4" key="1">
    <citation type="submission" date="2023-12" db="EMBL/GenBank/DDBJ databases">
        <title>Genome sequencing and assembly of bacterial species from a model synthetic community.</title>
        <authorList>
            <person name="Hogle S.L."/>
        </authorList>
    </citation>
    <scope>NUCLEOTIDE SEQUENCE [LARGE SCALE GENOMIC DNA]</scope>
    <source>
        <strain evidence="3 4">HAMBI 2494</strain>
    </source>
</reference>
<dbReference type="Gene3D" id="3.40.630.30">
    <property type="match status" value="1"/>
</dbReference>
<dbReference type="RefSeq" id="WP_232833535.1">
    <property type="nucleotide sequence ID" value="NZ_CP139965.1"/>
</dbReference>
<dbReference type="PANTHER" id="PTHR43328">
    <property type="entry name" value="ACETYLTRANSFERASE-RELATED"/>
    <property type="match status" value="1"/>
</dbReference>
<feature type="compositionally biased region" description="Basic and acidic residues" evidence="1">
    <location>
        <begin position="1"/>
        <end position="10"/>
    </location>
</feature>
<evidence type="ECO:0000259" key="2">
    <source>
        <dbReference type="PROSITE" id="PS51186"/>
    </source>
</evidence>
<dbReference type="InterPro" id="IPR016181">
    <property type="entry name" value="Acyl_CoA_acyltransferase"/>
</dbReference>
<dbReference type="GO" id="GO:0016746">
    <property type="term" value="F:acyltransferase activity"/>
    <property type="evidence" value="ECO:0007669"/>
    <property type="project" value="UniProtKB-KW"/>
</dbReference>
<dbReference type="Pfam" id="PF00583">
    <property type="entry name" value="Acetyltransf_1"/>
    <property type="match status" value="1"/>
</dbReference>
<accession>A0ABZ0WJA6</accession>
<feature type="domain" description="N-acetyltransferase" evidence="2">
    <location>
        <begin position="32"/>
        <end position="194"/>
    </location>
</feature>
<feature type="region of interest" description="Disordered" evidence="1">
    <location>
        <begin position="1"/>
        <end position="25"/>
    </location>
</feature>
<dbReference type="InterPro" id="IPR000182">
    <property type="entry name" value="GNAT_dom"/>
</dbReference>
<sequence>MNQQMEKREEELDTPLPGTVDAAHSAHEPGAIVVRRTEPADLEALAALFNLPGVRRGTLATPFLATRTLVEREAKRTHGSVQAMSFCATLDSRVIGHVDVIPQPPRRAHCAEIGIAVHDAHAGRGVGTALLAAAIACAEQSLGLRRLELRVFVDNAAAITLYRKFGFVEEGRSRGYAMRDGVLADALHMARYVDAPPFASAVVAPRAN</sequence>
<proteinExistence type="predicted"/>
<evidence type="ECO:0000313" key="4">
    <source>
        <dbReference type="Proteomes" id="UP001325479"/>
    </source>
</evidence>
<evidence type="ECO:0000313" key="3">
    <source>
        <dbReference type="EMBL" id="WQD77402.1"/>
    </source>
</evidence>
<dbReference type="EMBL" id="CP139965">
    <property type="protein sequence ID" value="WQD77402.1"/>
    <property type="molecule type" value="Genomic_DNA"/>
</dbReference>
<dbReference type="PANTHER" id="PTHR43328:SF1">
    <property type="entry name" value="N-ACETYLTRANSFERASE DOMAIN-CONTAINING PROTEIN"/>
    <property type="match status" value="1"/>
</dbReference>
<gene>
    <name evidence="3" type="ORF">U0042_25670</name>
</gene>
<protein>
    <submittedName>
        <fullName evidence="3">GNAT family N-acetyltransferase</fullName>
        <ecNumber evidence="3">2.3.1.-</ecNumber>
    </submittedName>
</protein>
<keyword evidence="3" id="KW-0012">Acyltransferase</keyword>
<keyword evidence="4" id="KW-1185">Reference proteome</keyword>
<organism evidence="3 4">
    <name type="scientific">Paraburkholderia kururiensis</name>
    <dbReference type="NCBI Taxonomy" id="984307"/>
    <lineage>
        <taxon>Bacteria</taxon>
        <taxon>Pseudomonadati</taxon>
        <taxon>Pseudomonadota</taxon>
        <taxon>Betaproteobacteria</taxon>
        <taxon>Burkholderiales</taxon>
        <taxon>Burkholderiaceae</taxon>
        <taxon>Paraburkholderia</taxon>
    </lineage>
</organism>
<dbReference type="EC" id="2.3.1.-" evidence="3"/>
<dbReference type="PROSITE" id="PS51186">
    <property type="entry name" value="GNAT"/>
    <property type="match status" value="1"/>
</dbReference>
<name>A0ABZ0WJA6_9BURK</name>